<evidence type="ECO:0008006" key="3">
    <source>
        <dbReference type="Google" id="ProtNLM"/>
    </source>
</evidence>
<reference evidence="1 2" key="1">
    <citation type="submission" date="2019-03" db="EMBL/GenBank/DDBJ databases">
        <title>Genomic Encyclopedia of Type Strains, Phase IV (KMG-IV): sequencing the most valuable type-strain genomes for metagenomic binning, comparative biology and taxonomic classification.</title>
        <authorList>
            <person name="Goeker M."/>
        </authorList>
    </citation>
    <scope>NUCLEOTIDE SEQUENCE [LARGE SCALE GENOMIC DNA]</scope>
    <source>
        <strain evidence="1 2">DSM 11901</strain>
    </source>
</reference>
<sequence length="104" mass="10544">MAFADNLKALPAVAHLAALELSDATGQITARIENKPGQAGSLAVYAALAAKHGSINPAAAAEGLAIYAEHTADARANPGKHPNIDRLIGITTPAQTLSVRLIAA</sequence>
<dbReference type="Proteomes" id="UP000294593">
    <property type="component" value="Unassembled WGS sequence"/>
</dbReference>
<name>A0A4R6RE75_9BURK</name>
<evidence type="ECO:0000313" key="1">
    <source>
        <dbReference type="EMBL" id="TDP84529.1"/>
    </source>
</evidence>
<dbReference type="InterPro" id="IPR016755">
    <property type="entry name" value="UCP019302"/>
</dbReference>
<dbReference type="OrthoDB" id="7596112at2"/>
<accession>A0A4R6RE75</accession>
<dbReference type="RefSeq" id="WP_133607602.1">
    <property type="nucleotide sequence ID" value="NZ_SNXW01000003.1"/>
</dbReference>
<protein>
    <recommendedName>
        <fullName evidence="3">DUF2322 family protein</fullName>
    </recommendedName>
</protein>
<proteinExistence type="predicted"/>
<evidence type="ECO:0000313" key="2">
    <source>
        <dbReference type="Proteomes" id="UP000294593"/>
    </source>
</evidence>
<organism evidence="1 2">
    <name type="scientific">Aquabacterium commune</name>
    <dbReference type="NCBI Taxonomy" id="70586"/>
    <lineage>
        <taxon>Bacteria</taxon>
        <taxon>Pseudomonadati</taxon>
        <taxon>Pseudomonadota</taxon>
        <taxon>Betaproteobacteria</taxon>
        <taxon>Burkholderiales</taxon>
        <taxon>Aquabacterium</taxon>
    </lineage>
</organism>
<dbReference type="PIRSF" id="PIRSF019302">
    <property type="entry name" value="UCP019302"/>
    <property type="match status" value="1"/>
</dbReference>
<dbReference type="Pfam" id="PF10084">
    <property type="entry name" value="DUF2322"/>
    <property type="match status" value="1"/>
</dbReference>
<dbReference type="EMBL" id="SNXW01000003">
    <property type="protein sequence ID" value="TDP84529.1"/>
    <property type="molecule type" value="Genomic_DNA"/>
</dbReference>
<dbReference type="AlphaFoldDB" id="A0A4R6RE75"/>
<keyword evidence="2" id="KW-1185">Reference proteome</keyword>
<gene>
    <name evidence="1" type="ORF">EV672_10397</name>
</gene>
<comment type="caution">
    <text evidence="1">The sequence shown here is derived from an EMBL/GenBank/DDBJ whole genome shotgun (WGS) entry which is preliminary data.</text>
</comment>